<evidence type="ECO:0000256" key="3">
    <source>
        <dbReference type="ARBA" id="ARBA00023163"/>
    </source>
</evidence>
<dbReference type="PANTHER" id="PTHR42756">
    <property type="entry name" value="TRANSCRIPTIONAL REGULATOR, MARR"/>
    <property type="match status" value="1"/>
</dbReference>
<organism evidence="5 6">
    <name type="scientific">Paenibacillus rigui</name>
    <dbReference type="NCBI Taxonomy" id="554312"/>
    <lineage>
        <taxon>Bacteria</taxon>
        <taxon>Bacillati</taxon>
        <taxon>Bacillota</taxon>
        <taxon>Bacilli</taxon>
        <taxon>Bacillales</taxon>
        <taxon>Paenibacillaceae</taxon>
        <taxon>Paenibacillus</taxon>
    </lineage>
</organism>
<comment type="caution">
    <text evidence="5">The sequence shown here is derived from an EMBL/GenBank/DDBJ whole genome shotgun (WGS) entry which is preliminary data.</text>
</comment>
<dbReference type="InterPro" id="IPR036390">
    <property type="entry name" value="WH_DNA-bd_sf"/>
</dbReference>
<dbReference type="AlphaFoldDB" id="A0A229UHE8"/>
<dbReference type="PRINTS" id="PR00598">
    <property type="entry name" value="HTHMARR"/>
</dbReference>
<keyword evidence="2" id="KW-0238">DNA-binding</keyword>
<dbReference type="Proteomes" id="UP000215509">
    <property type="component" value="Unassembled WGS sequence"/>
</dbReference>
<proteinExistence type="predicted"/>
<dbReference type="SMART" id="SM00347">
    <property type="entry name" value="HTH_MARR"/>
    <property type="match status" value="1"/>
</dbReference>
<gene>
    <name evidence="5" type="ORF">CF651_29565</name>
</gene>
<dbReference type="InterPro" id="IPR000835">
    <property type="entry name" value="HTH_MarR-typ"/>
</dbReference>
<evidence type="ECO:0000256" key="2">
    <source>
        <dbReference type="ARBA" id="ARBA00023125"/>
    </source>
</evidence>
<evidence type="ECO:0000313" key="5">
    <source>
        <dbReference type="EMBL" id="OXM82812.1"/>
    </source>
</evidence>
<keyword evidence="1" id="KW-0805">Transcription regulation</keyword>
<name>A0A229UHE8_9BACL</name>
<dbReference type="GO" id="GO:0003700">
    <property type="term" value="F:DNA-binding transcription factor activity"/>
    <property type="evidence" value="ECO:0007669"/>
    <property type="project" value="InterPro"/>
</dbReference>
<evidence type="ECO:0000259" key="4">
    <source>
        <dbReference type="PROSITE" id="PS50995"/>
    </source>
</evidence>
<keyword evidence="6" id="KW-1185">Reference proteome</keyword>
<sequence>MLRSQLYLLYIQNTNERRGVQMDESFLHNCLFFTTNRLSRAITKMAEEQFAPTGLTPMYGYLIRLVIGNPGIAQKELAEKLYITASTLTRFIDKLEGKQLVERKVQGKTVLVYPTEKGKQLEGAIRGASANFKKQYEALIGSEEAAQLSALQERISEKLEKQ</sequence>
<feature type="domain" description="HTH marR-type" evidence="4">
    <location>
        <begin position="28"/>
        <end position="157"/>
    </location>
</feature>
<evidence type="ECO:0000313" key="6">
    <source>
        <dbReference type="Proteomes" id="UP000215509"/>
    </source>
</evidence>
<protein>
    <submittedName>
        <fullName evidence="5">MarR family transcriptional regulator</fullName>
    </submittedName>
</protein>
<dbReference type="PROSITE" id="PS50995">
    <property type="entry name" value="HTH_MARR_2"/>
    <property type="match status" value="1"/>
</dbReference>
<keyword evidence="3" id="KW-0804">Transcription</keyword>
<dbReference type="PANTHER" id="PTHR42756:SF1">
    <property type="entry name" value="TRANSCRIPTIONAL REPRESSOR OF EMRAB OPERON"/>
    <property type="match status" value="1"/>
</dbReference>
<dbReference type="Gene3D" id="1.10.10.10">
    <property type="entry name" value="Winged helix-like DNA-binding domain superfamily/Winged helix DNA-binding domain"/>
    <property type="match status" value="1"/>
</dbReference>
<dbReference type="InterPro" id="IPR036388">
    <property type="entry name" value="WH-like_DNA-bd_sf"/>
</dbReference>
<dbReference type="GO" id="GO:0003677">
    <property type="term" value="F:DNA binding"/>
    <property type="evidence" value="ECO:0007669"/>
    <property type="project" value="UniProtKB-KW"/>
</dbReference>
<dbReference type="SUPFAM" id="SSF46785">
    <property type="entry name" value="Winged helix' DNA-binding domain"/>
    <property type="match status" value="1"/>
</dbReference>
<accession>A0A229UHE8</accession>
<dbReference type="EMBL" id="NMQW01000057">
    <property type="protein sequence ID" value="OXM82812.1"/>
    <property type="molecule type" value="Genomic_DNA"/>
</dbReference>
<evidence type="ECO:0000256" key="1">
    <source>
        <dbReference type="ARBA" id="ARBA00023015"/>
    </source>
</evidence>
<dbReference type="Pfam" id="PF01047">
    <property type="entry name" value="MarR"/>
    <property type="match status" value="1"/>
</dbReference>
<dbReference type="OrthoDB" id="1551170at2"/>
<reference evidence="5 6" key="1">
    <citation type="submission" date="2017-07" db="EMBL/GenBank/DDBJ databases">
        <title>Genome sequencing and assembly of Paenibacillus rigui.</title>
        <authorList>
            <person name="Mayilraj S."/>
        </authorList>
    </citation>
    <scope>NUCLEOTIDE SEQUENCE [LARGE SCALE GENOMIC DNA]</scope>
    <source>
        <strain evidence="5 6">JCM 16352</strain>
    </source>
</reference>